<protein>
    <submittedName>
        <fullName evidence="3">Permease</fullName>
    </submittedName>
</protein>
<dbReference type="Proteomes" id="UP000646053">
    <property type="component" value="Unassembled WGS sequence"/>
</dbReference>
<feature type="signal peptide" evidence="1">
    <location>
        <begin position="1"/>
        <end position="25"/>
    </location>
</feature>
<organism evidence="3 4">
    <name type="scientific">Myxacorys almedinensis A</name>
    <dbReference type="NCBI Taxonomy" id="2690445"/>
    <lineage>
        <taxon>Bacteria</taxon>
        <taxon>Bacillati</taxon>
        <taxon>Cyanobacteriota</taxon>
        <taxon>Cyanophyceae</taxon>
        <taxon>Leptolyngbyales</taxon>
        <taxon>Leptolyngbyaceae</taxon>
        <taxon>Myxacorys</taxon>
        <taxon>Myxacorys almedinensis</taxon>
    </lineage>
</organism>
<dbReference type="EMBL" id="WVIE01000001">
    <property type="protein sequence ID" value="NDJ15927.1"/>
    <property type="molecule type" value="Genomic_DNA"/>
</dbReference>
<proteinExistence type="predicted"/>
<evidence type="ECO:0000259" key="2">
    <source>
        <dbReference type="PROSITE" id="PS51549"/>
    </source>
</evidence>
<feature type="domain" description="DM13" evidence="2">
    <location>
        <begin position="61"/>
        <end position="165"/>
    </location>
</feature>
<evidence type="ECO:0000256" key="1">
    <source>
        <dbReference type="SAM" id="SignalP"/>
    </source>
</evidence>
<dbReference type="Pfam" id="PF10517">
    <property type="entry name" value="DM13"/>
    <property type="match status" value="1"/>
</dbReference>
<gene>
    <name evidence="3" type="ORF">GS601_01260</name>
</gene>
<feature type="chain" id="PRO_5035320007" evidence="1">
    <location>
        <begin position="26"/>
        <end position="165"/>
    </location>
</feature>
<dbReference type="AlphaFoldDB" id="A0A8J7YWF9"/>
<evidence type="ECO:0000313" key="3">
    <source>
        <dbReference type="EMBL" id="NDJ15927.1"/>
    </source>
</evidence>
<sequence length="165" mass="17626">MNFKSPVSFALFSAIALSLPLAAQALQPITSGQQYVSQTRSDAAIASIPIQAVAQNIAASGTFVSAEHPTSGMARIVVDNGKRYLVLDSAFKTDPGPDLHVVLDPATQPPAQYQDPTSYVNLGKLEKVNGEQRYPIPAAVDVSKFRSVGIWCRMANATFGYASLR</sequence>
<accession>A0A8J7YWF9</accession>
<dbReference type="InterPro" id="IPR019545">
    <property type="entry name" value="DM13_domain"/>
</dbReference>
<evidence type="ECO:0000313" key="4">
    <source>
        <dbReference type="Proteomes" id="UP000646053"/>
    </source>
</evidence>
<keyword evidence="1" id="KW-0732">Signal</keyword>
<comment type="caution">
    <text evidence="3">The sequence shown here is derived from an EMBL/GenBank/DDBJ whole genome shotgun (WGS) entry which is preliminary data.</text>
</comment>
<keyword evidence="4" id="KW-1185">Reference proteome</keyword>
<reference evidence="3" key="1">
    <citation type="submission" date="2019-12" db="EMBL/GenBank/DDBJ databases">
        <title>High-Quality draft genome sequences of three cyanobacteria isolated from the limestone walls of the Old Cathedral of Coimbra.</title>
        <authorList>
            <person name="Tiago I."/>
            <person name="Soares F."/>
            <person name="Portugal A."/>
        </authorList>
    </citation>
    <scope>NUCLEOTIDE SEQUENCE</scope>
    <source>
        <strain evidence="3">A</strain>
    </source>
</reference>
<dbReference type="PROSITE" id="PS51549">
    <property type="entry name" value="DM13"/>
    <property type="match status" value="1"/>
</dbReference>
<name>A0A8J7YWF9_9CYAN</name>
<dbReference type="RefSeq" id="WP_162421473.1">
    <property type="nucleotide sequence ID" value="NZ_WVIE01000001.1"/>
</dbReference>